<dbReference type="STRING" id="290315.Clim_0464"/>
<protein>
    <recommendedName>
        <fullName evidence="1">DUF374 domain-containing protein</fullName>
    </recommendedName>
</protein>
<dbReference type="eggNOG" id="COG2121">
    <property type="taxonomic scope" value="Bacteria"/>
</dbReference>
<evidence type="ECO:0000313" key="2">
    <source>
        <dbReference type="EMBL" id="ACD89557.1"/>
    </source>
</evidence>
<reference evidence="2 3" key="1">
    <citation type="submission" date="2008-05" db="EMBL/GenBank/DDBJ databases">
        <title>Complete sequence of Chlorobium limicola DSM 245.</title>
        <authorList>
            <consortium name="US DOE Joint Genome Institute"/>
            <person name="Lucas S."/>
            <person name="Copeland A."/>
            <person name="Lapidus A."/>
            <person name="Glavina del Rio T."/>
            <person name="Dalin E."/>
            <person name="Tice H."/>
            <person name="Bruce D."/>
            <person name="Goodwin L."/>
            <person name="Pitluck S."/>
            <person name="Schmutz J."/>
            <person name="Larimer F."/>
            <person name="Land M."/>
            <person name="Hauser L."/>
            <person name="Kyrpides N."/>
            <person name="Ovchinnikova G."/>
            <person name="Zhao F."/>
            <person name="Li T."/>
            <person name="Liu Z."/>
            <person name="Overmann J."/>
            <person name="Bryant D.A."/>
            <person name="Richardson P."/>
        </authorList>
    </citation>
    <scope>NUCLEOTIDE SEQUENCE [LARGE SCALE GENOMIC DNA]</scope>
    <source>
        <strain evidence="3">DSM 245 / NBRC 103803 / 6330</strain>
    </source>
</reference>
<evidence type="ECO:0000259" key="1">
    <source>
        <dbReference type="Pfam" id="PF04028"/>
    </source>
</evidence>
<proteinExistence type="predicted"/>
<dbReference type="EMBL" id="CP001097">
    <property type="protein sequence ID" value="ACD89557.1"/>
    <property type="molecule type" value="Genomic_DNA"/>
</dbReference>
<evidence type="ECO:0000313" key="3">
    <source>
        <dbReference type="Proteomes" id="UP000008841"/>
    </source>
</evidence>
<accession>B3EG24</accession>
<name>B3EG24_CHLL2</name>
<dbReference type="RefSeq" id="WP_012465438.1">
    <property type="nucleotide sequence ID" value="NC_010803.1"/>
</dbReference>
<dbReference type="AlphaFoldDB" id="B3EG24"/>
<sequence>MIARTSISGRLLPVVLPLLFRSLRITVAFSPDNSSLPEQGALFTFWHGKMITGWLLARKLFPERTVHAVVSLSEDGSLLSDALAALGFSLIRGSSSKKSEKVREDIASILQQDGLVAITPDGPRGPLQQFKYGSLRIASLQRIPLLFASIRYSSTWKLDSWDRFEIPKPFSRVNVILHRIDLPQFGSEDELRHYGTQLSEKLGHE</sequence>
<dbReference type="OrthoDB" id="9810508at2"/>
<dbReference type="HOGENOM" id="CLU_086327_1_0_10"/>
<dbReference type="Pfam" id="PF04028">
    <property type="entry name" value="DUF374"/>
    <property type="match status" value="1"/>
</dbReference>
<organism evidence="2 3">
    <name type="scientific">Chlorobium limicola (strain DSM 245 / NBRC 103803 / 6330)</name>
    <dbReference type="NCBI Taxonomy" id="290315"/>
    <lineage>
        <taxon>Bacteria</taxon>
        <taxon>Pseudomonadati</taxon>
        <taxon>Chlorobiota</taxon>
        <taxon>Chlorobiia</taxon>
        <taxon>Chlorobiales</taxon>
        <taxon>Chlorobiaceae</taxon>
        <taxon>Chlorobium/Pelodictyon group</taxon>
        <taxon>Chlorobium</taxon>
    </lineage>
</organism>
<dbReference type="KEGG" id="cli:Clim_0464"/>
<dbReference type="InterPro" id="IPR007172">
    <property type="entry name" value="DUF374"/>
</dbReference>
<gene>
    <name evidence="2" type="ordered locus">Clim_0464</name>
</gene>
<feature type="domain" description="DUF374" evidence="1">
    <location>
        <begin position="61"/>
        <end position="126"/>
    </location>
</feature>
<dbReference type="Proteomes" id="UP000008841">
    <property type="component" value="Chromosome"/>
</dbReference>